<dbReference type="Proteomes" id="UP001221757">
    <property type="component" value="Unassembled WGS sequence"/>
</dbReference>
<dbReference type="InterPro" id="IPR032675">
    <property type="entry name" value="LRR_dom_sf"/>
</dbReference>
<dbReference type="AlphaFoldDB" id="A0AAD7CW42"/>
<accession>A0AAD7CW42</accession>
<feature type="region of interest" description="Disordered" evidence="1">
    <location>
        <begin position="525"/>
        <end position="556"/>
    </location>
</feature>
<reference evidence="2" key="1">
    <citation type="submission" date="2023-03" db="EMBL/GenBank/DDBJ databases">
        <title>Massive genome expansion in bonnet fungi (Mycena s.s.) driven by repeated elements and novel gene families across ecological guilds.</title>
        <authorList>
            <consortium name="Lawrence Berkeley National Laboratory"/>
            <person name="Harder C.B."/>
            <person name="Miyauchi S."/>
            <person name="Viragh M."/>
            <person name="Kuo A."/>
            <person name="Thoen E."/>
            <person name="Andreopoulos B."/>
            <person name="Lu D."/>
            <person name="Skrede I."/>
            <person name="Drula E."/>
            <person name="Henrissat B."/>
            <person name="Morin E."/>
            <person name="Kohler A."/>
            <person name="Barry K."/>
            <person name="LaButti K."/>
            <person name="Morin E."/>
            <person name="Salamov A."/>
            <person name="Lipzen A."/>
            <person name="Mereny Z."/>
            <person name="Hegedus B."/>
            <person name="Baldrian P."/>
            <person name="Stursova M."/>
            <person name="Weitz H."/>
            <person name="Taylor A."/>
            <person name="Grigoriev I.V."/>
            <person name="Nagy L.G."/>
            <person name="Martin F."/>
            <person name="Kauserud H."/>
        </authorList>
    </citation>
    <scope>NUCLEOTIDE SEQUENCE</scope>
    <source>
        <strain evidence="2">CBHHK067</strain>
    </source>
</reference>
<feature type="compositionally biased region" description="Acidic residues" evidence="1">
    <location>
        <begin position="525"/>
        <end position="549"/>
    </location>
</feature>
<gene>
    <name evidence="2" type="ORF">B0H17DRAFT_1142964</name>
</gene>
<proteinExistence type="predicted"/>
<evidence type="ECO:0000313" key="3">
    <source>
        <dbReference type="Proteomes" id="UP001221757"/>
    </source>
</evidence>
<keyword evidence="3" id="KW-1185">Reference proteome</keyword>
<name>A0AAD7CW42_MYCRO</name>
<evidence type="ECO:0000256" key="1">
    <source>
        <dbReference type="SAM" id="MobiDB-lite"/>
    </source>
</evidence>
<sequence>MANLTACSRTLLMPEIVRMICDEANTESFMYSIPPQNTLVSLARTSRMFSDPALDIIWREQDSLAPLVKCMPDTLWEEKIVRHGTNIHLRRPIISTDIPRLLFYSARIRKLHLYTYSRVGAVHRDFLKALDMCLLPGVLMPKLSDLKWSPEPEEAMAMSFIRHLLGPQSQKIDLDLEASAPALSFFPYMKASCPLVSDFRLVLPTDQLTIPVMSDVVCGWQRLQDLTIGNLDLNGFVHVAQLPDLKQLCLGPVADTHSPTHLPDFLVKPSFPALEGFELACDTAQFCVGIIKVVSSRQLKTLALHPLADWTALAWEEIITALHDCIDHKHLDRIEVEQQGERTPPIIATPFILTPATLRPLLKFNLSVIRFDLDPGVEVDDDFLAEIATEWPNLNWLSFGTENLTTRESKVTLNCLIPFARHCPRLASLCIRMDVSEVPVFDQMAGDRISHGLRELHVGASPIHAGHTTPVAAFLSNLFIGLQYIFSPDKAMLLEPFKTYETNWNRVMEMVPVFCSVRTQEEDFWTEELGGGEDSDEDDEQSNVSDDVDANSSTTL</sequence>
<protein>
    <recommendedName>
        <fullName evidence="4">F-box domain-containing protein</fullName>
    </recommendedName>
</protein>
<evidence type="ECO:0000313" key="2">
    <source>
        <dbReference type="EMBL" id="KAJ7667079.1"/>
    </source>
</evidence>
<organism evidence="2 3">
    <name type="scientific">Mycena rosella</name>
    <name type="common">Pink bonnet</name>
    <name type="synonym">Agaricus rosellus</name>
    <dbReference type="NCBI Taxonomy" id="1033263"/>
    <lineage>
        <taxon>Eukaryota</taxon>
        <taxon>Fungi</taxon>
        <taxon>Dikarya</taxon>
        <taxon>Basidiomycota</taxon>
        <taxon>Agaricomycotina</taxon>
        <taxon>Agaricomycetes</taxon>
        <taxon>Agaricomycetidae</taxon>
        <taxon>Agaricales</taxon>
        <taxon>Marasmiineae</taxon>
        <taxon>Mycenaceae</taxon>
        <taxon>Mycena</taxon>
    </lineage>
</organism>
<dbReference type="EMBL" id="JARKIE010000206">
    <property type="protein sequence ID" value="KAJ7667079.1"/>
    <property type="molecule type" value="Genomic_DNA"/>
</dbReference>
<comment type="caution">
    <text evidence="2">The sequence shown here is derived from an EMBL/GenBank/DDBJ whole genome shotgun (WGS) entry which is preliminary data.</text>
</comment>
<dbReference type="Gene3D" id="3.80.10.10">
    <property type="entry name" value="Ribonuclease Inhibitor"/>
    <property type="match status" value="1"/>
</dbReference>
<evidence type="ECO:0008006" key="4">
    <source>
        <dbReference type="Google" id="ProtNLM"/>
    </source>
</evidence>